<protein>
    <submittedName>
        <fullName evidence="1">Uncharacterized protein</fullName>
    </submittedName>
</protein>
<evidence type="ECO:0000313" key="1">
    <source>
        <dbReference type="EMBL" id="NOK14515.1"/>
    </source>
</evidence>
<dbReference type="EMBL" id="JABFJW010000484">
    <property type="protein sequence ID" value="NOK14515.1"/>
    <property type="molecule type" value="Genomic_DNA"/>
</dbReference>
<comment type="caution">
    <text evidence="1">The sequence shown here is derived from an EMBL/GenBank/DDBJ whole genome shotgun (WGS) entry which is preliminary data.</text>
</comment>
<dbReference type="AlphaFoldDB" id="A0A7Y4NIV2"/>
<accession>A0A7Y4NIV2</accession>
<dbReference type="Proteomes" id="UP000528460">
    <property type="component" value="Unassembled WGS sequence"/>
</dbReference>
<reference evidence="1 2" key="1">
    <citation type="submission" date="2020-05" db="EMBL/GenBank/DDBJ databases">
        <authorList>
            <person name="Whitworth D."/>
        </authorList>
    </citation>
    <scope>NUCLEOTIDE SEQUENCE [LARGE SCALE GENOMIC DNA]</scope>
    <source>
        <strain evidence="1 2">CA046A</strain>
    </source>
</reference>
<evidence type="ECO:0000313" key="2">
    <source>
        <dbReference type="Proteomes" id="UP000528460"/>
    </source>
</evidence>
<gene>
    <name evidence="1" type="ORF">HNS30_36380</name>
</gene>
<dbReference type="RefSeq" id="WP_171421604.1">
    <property type="nucleotide sequence ID" value="NZ_JABFJW010000484.1"/>
</dbReference>
<organism evidence="1 2">
    <name type="scientific">Corallococcus exercitus</name>
    <dbReference type="NCBI Taxonomy" id="2316736"/>
    <lineage>
        <taxon>Bacteria</taxon>
        <taxon>Pseudomonadati</taxon>
        <taxon>Myxococcota</taxon>
        <taxon>Myxococcia</taxon>
        <taxon>Myxococcales</taxon>
        <taxon>Cystobacterineae</taxon>
        <taxon>Myxococcaceae</taxon>
        <taxon>Corallococcus</taxon>
    </lineage>
</organism>
<sequence>MLGLLWVCALTACASNDSFEREPFEEAAGDDVPAERAGLGFTREGALERAAPVGSERARQAEAARVVRELWEVAGASGAPGEAWTFDYQVHGGALTLLSFRRTTQGQGTGSAVEWNGFSRELTRSLSTLVGVKPRRLRFTLERGPERWRIGLETVRGQVAAHARTVPEVLPGASGPLRSDALTVARQLLPAARLPWEGRVRERARLQFEGLRLRTEAELRDFEVQEGSGRRSAPGGTDLRMPVVQALLPFANAVGSREVEVELEGRHVRGEAEPRWTVVAATTLEPSEPPEAMEDIAREYRAMQEDILRHWRQEVKESARLAGVWSFEQLAYWYVGGFIAKGVLGAMEAVAPTVVSVLGRSGAKGAQWFRTVLIRTPPAEREALQRIWMKAEAEGLAALEAGEQAELRALLKDMEHRLRTPITDKYSKDKLREWARQEYFEVHHPQLAQALGKDLLGTYQVHHLVPIEHAHLFPARGVNAAENLVGMAREVHSSVNSVWTLVRTNAKNVSAKDVEEIARITHKHFGRWFHVLYDSSKSGAALASAEKAALREVAAVLGL</sequence>
<proteinExistence type="predicted"/>
<name>A0A7Y4NIV2_9BACT</name>